<organism evidence="2 3">
    <name type="scientific">Candidatus Aphodenecus pullistercoris</name>
    <dbReference type="NCBI Taxonomy" id="2840669"/>
    <lineage>
        <taxon>Bacteria</taxon>
        <taxon>Pseudomonadati</taxon>
        <taxon>Spirochaetota</taxon>
        <taxon>Spirochaetia</taxon>
        <taxon>Spirochaetales</taxon>
        <taxon>Candidatus Aphodenecus</taxon>
    </lineage>
</organism>
<dbReference type="Proteomes" id="UP000823633">
    <property type="component" value="Unassembled WGS sequence"/>
</dbReference>
<feature type="transmembrane region" description="Helical" evidence="1">
    <location>
        <begin position="126"/>
        <end position="147"/>
    </location>
</feature>
<evidence type="ECO:0000313" key="3">
    <source>
        <dbReference type="Proteomes" id="UP000823633"/>
    </source>
</evidence>
<comment type="caution">
    <text evidence="2">The sequence shown here is derived from an EMBL/GenBank/DDBJ whole genome shotgun (WGS) entry which is preliminary data.</text>
</comment>
<dbReference type="EMBL" id="JADIMU010000013">
    <property type="protein sequence ID" value="MBO8442495.1"/>
    <property type="molecule type" value="Genomic_DNA"/>
</dbReference>
<protein>
    <submittedName>
        <fullName evidence="2">Uncharacterized protein</fullName>
    </submittedName>
</protein>
<gene>
    <name evidence="2" type="ORF">IAC42_01855</name>
</gene>
<evidence type="ECO:0000313" key="2">
    <source>
        <dbReference type="EMBL" id="MBO8442495.1"/>
    </source>
</evidence>
<evidence type="ECO:0000256" key="1">
    <source>
        <dbReference type="SAM" id="Phobius"/>
    </source>
</evidence>
<feature type="transmembrane region" description="Helical" evidence="1">
    <location>
        <begin position="76"/>
        <end position="97"/>
    </location>
</feature>
<keyword evidence="1" id="KW-0472">Membrane</keyword>
<sequence length="166" mass="18607">MKGFRPKFVFLIIAIVAFCYLAFFSFDSMQNFVDDMVSSALTQDKYTTYRNLFSDLVTAREGTNGEIIESLFTNNLISLGISIVVFVLFIVLGIVGIWVPFNGLILFIVSLFNLDTYWLTAALGTFSFHIAIISAVPILCTIIYSIMNGPERKMRKEARSKAKADA</sequence>
<name>A0A9D9E940_9SPIR</name>
<proteinExistence type="predicted"/>
<reference evidence="2" key="1">
    <citation type="submission" date="2020-10" db="EMBL/GenBank/DDBJ databases">
        <authorList>
            <person name="Gilroy R."/>
        </authorList>
    </citation>
    <scope>NUCLEOTIDE SEQUENCE</scope>
    <source>
        <strain evidence="2">11167</strain>
    </source>
</reference>
<feature type="transmembrane region" description="Helical" evidence="1">
    <location>
        <begin position="104"/>
        <end position="120"/>
    </location>
</feature>
<reference evidence="2" key="2">
    <citation type="journal article" date="2021" name="PeerJ">
        <title>Extensive microbial diversity within the chicken gut microbiome revealed by metagenomics and culture.</title>
        <authorList>
            <person name="Gilroy R."/>
            <person name="Ravi A."/>
            <person name="Getino M."/>
            <person name="Pursley I."/>
            <person name="Horton D.L."/>
            <person name="Alikhan N.F."/>
            <person name="Baker D."/>
            <person name="Gharbi K."/>
            <person name="Hall N."/>
            <person name="Watson M."/>
            <person name="Adriaenssens E.M."/>
            <person name="Foster-Nyarko E."/>
            <person name="Jarju S."/>
            <person name="Secka A."/>
            <person name="Antonio M."/>
            <person name="Oren A."/>
            <person name="Chaudhuri R.R."/>
            <person name="La Ragione R."/>
            <person name="Hildebrand F."/>
            <person name="Pallen M.J."/>
        </authorList>
    </citation>
    <scope>NUCLEOTIDE SEQUENCE</scope>
    <source>
        <strain evidence="2">11167</strain>
    </source>
</reference>
<accession>A0A9D9E940</accession>
<keyword evidence="1" id="KW-1133">Transmembrane helix</keyword>
<feature type="transmembrane region" description="Helical" evidence="1">
    <location>
        <begin position="7"/>
        <end position="26"/>
    </location>
</feature>
<dbReference type="AlphaFoldDB" id="A0A9D9E940"/>
<keyword evidence="1" id="KW-0812">Transmembrane</keyword>